<reference evidence="3" key="1">
    <citation type="submission" date="2016-06" db="UniProtKB">
        <authorList>
            <consortium name="WormBaseParasite"/>
        </authorList>
    </citation>
    <scope>IDENTIFICATION</scope>
</reference>
<evidence type="ECO:0000313" key="3">
    <source>
        <dbReference type="WBParaSite" id="GPUH_0002625901-mRNA-1"/>
    </source>
</evidence>
<accession>A0A183EZ38</accession>
<sequence>MAGTNLFIGGIAPGIVVNPRIGGASPFSGCISKVDSFIIPFFYVLALSLQSIILNGKEVDLTVLLNESSSGITECKPRQDEQTEEIHPPFIWTTTPSTTRTTILVTTSHYPRTTSAWETVRMETGAKEEEELEKPVSEGVETTTKCTGDGMFYKRMIKLSISQILKG</sequence>
<protein>
    <submittedName>
        <fullName evidence="3">Xanthine/uracil permease family protein</fullName>
    </submittedName>
</protein>
<keyword evidence="2" id="KW-1185">Reference proteome</keyword>
<name>A0A183EZ38_9BILA</name>
<reference evidence="1 2" key="2">
    <citation type="submission" date="2018-11" db="EMBL/GenBank/DDBJ databases">
        <authorList>
            <consortium name="Pathogen Informatics"/>
        </authorList>
    </citation>
    <scope>NUCLEOTIDE SEQUENCE [LARGE SCALE GENOMIC DNA]</scope>
</reference>
<proteinExistence type="predicted"/>
<gene>
    <name evidence="1" type="ORF">GPUH_LOCUS26228</name>
</gene>
<evidence type="ECO:0000313" key="1">
    <source>
        <dbReference type="EMBL" id="VDN45270.1"/>
    </source>
</evidence>
<dbReference type="EMBL" id="UYRT01109456">
    <property type="protein sequence ID" value="VDN45270.1"/>
    <property type="molecule type" value="Genomic_DNA"/>
</dbReference>
<evidence type="ECO:0000313" key="2">
    <source>
        <dbReference type="Proteomes" id="UP000271098"/>
    </source>
</evidence>
<organism evidence="3">
    <name type="scientific">Gongylonema pulchrum</name>
    <dbReference type="NCBI Taxonomy" id="637853"/>
    <lineage>
        <taxon>Eukaryota</taxon>
        <taxon>Metazoa</taxon>
        <taxon>Ecdysozoa</taxon>
        <taxon>Nematoda</taxon>
        <taxon>Chromadorea</taxon>
        <taxon>Rhabditida</taxon>
        <taxon>Spirurina</taxon>
        <taxon>Spiruromorpha</taxon>
        <taxon>Spiruroidea</taxon>
        <taxon>Gongylonematidae</taxon>
        <taxon>Gongylonema</taxon>
    </lineage>
</organism>
<dbReference type="WBParaSite" id="GPUH_0002625901-mRNA-1">
    <property type="protein sequence ID" value="GPUH_0002625901-mRNA-1"/>
    <property type="gene ID" value="GPUH_0002625901"/>
</dbReference>
<dbReference type="Proteomes" id="UP000271098">
    <property type="component" value="Unassembled WGS sequence"/>
</dbReference>
<dbReference type="AlphaFoldDB" id="A0A183EZ38"/>